<dbReference type="Gene3D" id="3.20.20.190">
    <property type="entry name" value="Phosphatidylinositol (PI) phosphodiesterase"/>
    <property type="match status" value="1"/>
</dbReference>
<dbReference type="EMBL" id="JSVC01000021">
    <property type="protein sequence ID" value="KIC93270.1"/>
    <property type="molecule type" value="Genomic_DNA"/>
</dbReference>
<protein>
    <submittedName>
        <fullName evidence="2">Glycerophosphodiester phosphodiesterase</fullName>
    </submittedName>
</protein>
<dbReference type="PANTHER" id="PTHR46211:SF14">
    <property type="entry name" value="GLYCEROPHOSPHODIESTER PHOSPHODIESTERASE"/>
    <property type="match status" value="1"/>
</dbReference>
<dbReference type="GO" id="GO:0006629">
    <property type="term" value="P:lipid metabolic process"/>
    <property type="evidence" value="ECO:0007669"/>
    <property type="project" value="InterPro"/>
</dbReference>
<dbReference type="SUPFAM" id="SSF51695">
    <property type="entry name" value="PLC-like phosphodiesterases"/>
    <property type="match status" value="1"/>
</dbReference>
<dbReference type="GO" id="GO:0008081">
    <property type="term" value="F:phosphoric diester hydrolase activity"/>
    <property type="evidence" value="ECO:0007669"/>
    <property type="project" value="InterPro"/>
</dbReference>
<accession>A0A0C1IGE9</accession>
<dbReference type="PANTHER" id="PTHR46211">
    <property type="entry name" value="GLYCEROPHOSPHORYL DIESTER PHOSPHODIESTERASE"/>
    <property type="match status" value="1"/>
</dbReference>
<comment type="caution">
    <text evidence="2">The sequence shown here is derived from an EMBL/GenBank/DDBJ whole genome shotgun (WGS) entry which is preliminary data.</text>
</comment>
<organism evidence="2 3">
    <name type="scientific">Flavihumibacter solisilvae</name>
    <dbReference type="NCBI Taxonomy" id="1349421"/>
    <lineage>
        <taxon>Bacteria</taxon>
        <taxon>Pseudomonadati</taxon>
        <taxon>Bacteroidota</taxon>
        <taxon>Chitinophagia</taxon>
        <taxon>Chitinophagales</taxon>
        <taxon>Chitinophagaceae</taxon>
        <taxon>Flavihumibacter</taxon>
    </lineage>
</organism>
<dbReference type="InterPro" id="IPR017946">
    <property type="entry name" value="PLC-like_Pdiesterase_TIM-brl"/>
</dbReference>
<evidence type="ECO:0000313" key="2">
    <source>
        <dbReference type="EMBL" id="KIC93270.1"/>
    </source>
</evidence>
<gene>
    <name evidence="2" type="ORF">OI18_18650</name>
</gene>
<reference evidence="2 3" key="1">
    <citation type="submission" date="2014-11" db="EMBL/GenBank/DDBJ databases">
        <title>Genome sequence of Flavihumibacter solisilvae 3-3.</title>
        <authorList>
            <person name="Zhou G."/>
            <person name="Li M."/>
            <person name="Wang G."/>
        </authorList>
    </citation>
    <scope>NUCLEOTIDE SEQUENCE [LARGE SCALE GENOMIC DNA]</scope>
    <source>
        <strain evidence="2 3">3-3</strain>
    </source>
</reference>
<sequence length="292" mass="32593">MISCIIVLSILIMIPGVQPEFDLQGHRGCRGLLPENTIPAMKMALDLGVTTLEMDAVVTGDNKVLISHEPWFNSKISTDPDGRPVDPGTEQQTNIFRMTYSVTQLYDVGRRGHPDFPQQKKIGAVKPLLADVIDAAEMHADSTGRPKPYYNIETKCSPQGDNVFHPAPEQFASLVAGIVLSKKVESRTCIQSFDFRTLKYIHAEFPALRTAMLIEGHDKRSLAEQLNELGYVPDIYSPNSSLVTRELVASCHEKGMKLIPWTVNRIEEMKQLKALGVDGLISDYPDLYRQLK</sequence>
<dbReference type="Pfam" id="PF03009">
    <property type="entry name" value="GDPD"/>
    <property type="match status" value="1"/>
</dbReference>
<name>A0A0C1IGE9_9BACT</name>
<dbReference type="AlphaFoldDB" id="A0A0C1IGE9"/>
<dbReference type="PROSITE" id="PS51704">
    <property type="entry name" value="GP_PDE"/>
    <property type="match status" value="1"/>
</dbReference>
<evidence type="ECO:0000313" key="3">
    <source>
        <dbReference type="Proteomes" id="UP000031408"/>
    </source>
</evidence>
<dbReference type="STRING" id="1349421.OI18_18650"/>
<keyword evidence="3" id="KW-1185">Reference proteome</keyword>
<dbReference type="OrthoDB" id="384721at2"/>
<dbReference type="InterPro" id="IPR030395">
    <property type="entry name" value="GP_PDE_dom"/>
</dbReference>
<feature type="domain" description="GP-PDE" evidence="1">
    <location>
        <begin position="21"/>
        <end position="292"/>
    </location>
</feature>
<dbReference type="Proteomes" id="UP000031408">
    <property type="component" value="Unassembled WGS sequence"/>
</dbReference>
<evidence type="ECO:0000259" key="1">
    <source>
        <dbReference type="PROSITE" id="PS51704"/>
    </source>
</evidence>
<proteinExistence type="predicted"/>